<proteinExistence type="predicted"/>
<organism evidence="2">
    <name type="scientific">Arundo donax</name>
    <name type="common">Giant reed</name>
    <name type="synonym">Donax arundinaceus</name>
    <dbReference type="NCBI Taxonomy" id="35708"/>
    <lineage>
        <taxon>Eukaryota</taxon>
        <taxon>Viridiplantae</taxon>
        <taxon>Streptophyta</taxon>
        <taxon>Embryophyta</taxon>
        <taxon>Tracheophyta</taxon>
        <taxon>Spermatophyta</taxon>
        <taxon>Magnoliopsida</taxon>
        <taxon>Liliopsida</taxon>
        <taxon>Poales</taxon>
        <taxon>Poaceae</taxon>
        <taxon>PACMAD clade</taxon>
        <taxon>Arundinoideae</taxon>
        <taxon>Arundineae</taxon>
        <taxon>Arundo</taxon>
    </lineage>
</organism>
<dbReference type="InterPro" id="IPR008803">
    <property type="entry name" value="RHD3/Sey1"/>
</dbReference>
<dbReference type="Pfam" id="PF20428">
    <property type="entry name" value="Sey1_3HB"/>
    <property type="match status" value="1"/>
</dbReference>
<dbReference type="GO" id="GO:0016320">
    <property type="term" value="P:endoplasmic reticulum membrane fusion"/>
    <property type="evidence" value="ECO:0007669"/>
    <property type="project" value="TreeGrafter"/>
</dbReference>
<dbReference type="GO" id="GO:0003924">
    <property type="term" value="F:GTPase activity"/>
    <property type="evidence" value="ECO:0007669"/>
    <property type="project" value="TreeGrafter"/>
</dbReference>
<reference evidence="2" key="1">
    <citation type="submission" date="2014-09" db="EMBL/GenBank/DDBJ databases">
        <authorList>
            <person name="Magalhaes I.L.F."/>
            <person name="Oliveira U."/>
            <person name="Santos F.R."/>
            <person name="Vidigal T.H.D.A."/>
            <person name="Brescovit A.D."/>
            <person name="Santos A.J."/>
        </authorList>
    </citation>
    <scope>NUCLEOTIDE SEQUENCE</scope>
    <source>
        <tissue evidence="2">Shoot tissue taken approximately 20 cm above the soil surface</tissue>
    </source>
</reference>
<accession>A0A0A9F3H2</accession>
<protein>
    <recommendedName>
        <fullName evidence="1">Sey1/RHD3-like three-helix bundle domain-containing protein</fullName>
    </recommendedName>
</protein>
<name>A0A0A9F3H2_ARUDO</name>
<dbReference type="GO" id="GO:0005783">
    <property type="term" value="C:endoplasmic reticulum"/>
    <property type="evidence" value="ECO:0007669"/>
    <property type="project" value="TreeGrafter"/>
</dbReference>
<evidence type="ECO:0000259" key="1">
    <source>
        <dbReference type="Pfam" id="PF20428"/>
    </source>
</evidence>
<dbReference type="AlphaFoldDB" id="A0A0A9F3H2"/>
<dbReference type="PANTHER" id="PTHR45923:SF2">
    <property type="entry name" value="PROTEIN SEY1"/>
    <property type="match status" value="1"/>
</dbReference>
<reference evidence="2" key="2">
    <citation type="journal article" date="2015" name="Data Brief">
        <title>Shoot transcriptome of the giant reed, Arundo donax.</title>
        <authorList>
            <person name="Barrero R.A."/>
            <person name="Guerrero F.D."/>
            <person name="Moolhuijzen P."/>
            <person name="Goolsby J.A."/>
            <person name="Tidwell J."/>
            <person name="Bellgard S.E."/>
            <person name="Bellgard M.I."/>
        </authorList>
    </citation>
    <scope>NUCLEOTIDE SEQUENCE</scope>
    <source>
        <tissue evidence="2">Shoot tissue taken approximately 20 cm above the soil surface</tissue>
    </source>
</reference>
<evidence type="ECO:0000313" key="2">
    <source>
        <dbReference type="EMBL" id="JAE02848.1"/>
    </source>
</evidence>
<sequence>MSNSMKLLSQLAAIRLDEDGDNIENTLSLALVDTARPGSTDRSIQSFDPLASSSWERVRFLRRKL</sequence>
<dbReference type="PANTHER" id="PTHR45923">
    <property type="entry name" value="PROTEIN SEY1"/>
    <property type="match status" value="1"/>
</dbReference>
<feature type="domain" description="Sey1/RHD3-like three-helix bundle" evidence="1">
    <location>
        <begin position="2"/>
        <end position="58"/>
    </location>
</feature>
<dbReference type="InterPro" id="IPR046758">
    <property type="entry name" value="Sey1/RHD3-like_3HB"/>
</dbReference>
<dbReference type="EMBL" id="GBRH01195048">
    <property type="protein sequence ID" value="JAE02848.1"/>
    <property type="molecule type" value="Transcribed_RNA"/>
</dbReference>